<dbReference type="EC" id="4.1.2.25" evidence="6"/>
<dbReference type="NCBIfam" id="TIGR00526">
    <property type="entry name" value="folB_dom"/>
    <property type="match status" value="1"/>
</dbReference>
<dbReference type="GO" id="GO:0004150">
    <property type="term" value="F:dihydroneopterin aldolase activity"/>
    <property type="evidence" value="ECO:0007669"/>
    <property type="project" value="UniProtKB-EC"/>
</dbReference>
<dbReference type="CDD" id="cd00534">
    <property type="entry name" value="DHNA_DHNTPE"/>
    <property type="match status" value="1"/>
</dbReference>
<accession>A0ABU5CX52</accession>
<dbReference type="SMART" id="SM00905">
    <property type="entry name" value="FolB"/>
    <property type="match status" value="1"/>
</dbReference>
<comment type="function">
    <text evidence="6">Catalyzes the conversion of 7,8-dihydroneopterin to 6-hydroxymethyl-7,8-dihydropterin.</text>
</comment>
<keyword evidence="4 6" id="KW-0289">Folate biosynthesis</keyword>
<dbReference type="Gene3D" id="3.30.1130.10">
    <property type="match status" value="1"/>
</dbReference>
<comment type="caution">
    <text evidence="8">The sequence shown here is derived from an EMBL/GenBank/DDBJ whole genome shotgun (WGS) entry which is preliminary data.</text>
</comment>
<evidence type="ECO:0000313" key="8">
    <source>
        <dbReference type="EMBL" id="MDY0410020.1"/>
    </source>
</evidence>
<organism evidence="8 9">
    <name type="scientific">Paracerasibacillus soli</name>
    <dbReference type="NCBI Taxonomy" id="480284"/>
    <lineage>
        <taxon>Bacteria</taxon>
        <taxon>Bacillati</taxon>
        <taxon>Bacillota</taxon>
        <taxon>Bacilli</taxon>
        <taxon>Bacillales</taxon>
        <taxon>Bacillaceae</taxon>
        <taxon>Paracerasibacillus</taxon>
    </lineage>
</organism>
<dbReference type="NCBIfam" id="TIGR00525">
    <property type="entry name" value="folB"/>
    <property type="match status" value="1"/>
</dbReference>
<evidence type="ECO:0000256" key="1">
    <source>
        <dbReference type="ARBA" id="ARBA00001353"/>
    </source>
</evidence>
<evidence type="ECO:0000256" key="2">
    <source>
        <dbReference type="ARBA" id="ARBA00005013"/>
    </source>
</evidence>
<sequence length="120" mass="13657">MDKIILSGMQFYGYHGLFPEENKLGQRFQVNVELYTNLKKAGESDNMEDSIHYGHVYDIIRKIVEGEVKNLLEAVAEHIAKDLLASFELLQACRVNVVKLDPPIPGHFGPVAVEIYREKL</sequence>
<comment type="similarity">
    <text evidence="3 6">Belongs to the DHNA family.</text>
</comment>
<dbReference type="Pfam" id="PF02152">
    <property type="entry name" value="FolB"/>
    <property type="match status" value="1"/>
</dbReference>
<reference evidence="8 9" key="1">
    <citation type="submission" date="2023-10" db="EMBL/GenBank/DDBJ databases">
        <title>Virgibacillus soli CC-YMP-6 genome.</title>
        <authorList>
            <person name="Miliotis G."/>
            <person name="Sengupta P."/>
            <person name="Hameed A."/>
            <person name="Chuvochina M."/>
            <person name="Mcdonagh F."/>
            <person name="Simpson A.C."/>
            <person name="Singh N.K."/>
            <person name="Rekha P.D."/>
            <person name="Raman K."/>
            <person name="Hugenholtz P."/>
            <person name="Venkateswaran K."/>
        </authorList>
    </citation>
    <scope>NUCLEOTIDE SEQUENCE [LARGE SCALE GENOMIC DNA]</scope>
    <source>
        <strain evidence="8 9">CC-YMP-6</strain>
    </source>
</reference>
<dbReference type="InterPro" id="IPR006157">
    <property type="entry name" value="FolB_dom"/>
</dbReference>
<keyword evidence="5 6" id="KW-0456">Lyase</keyword>
<comment type="pathway">
    <text evidence="2 6">Cofactor biosynthesis; tetrahydrofolate biosynthesis; 2-amino-4-hydroxy-6-hydroxymethyl-7,8-dihydropteridine diphosphate from 7,8-dihydroneopterin triphosphate: step 3/4.</text>
</comment>
<protein>
    <recommendedName>
        <fullName evidence="6">7,8-dihydroneopterin aldolase</fullName>
        <ecNumber evidence="6">4.1.2.25</ecNumber>
    </recommendedName>
</protein>
<evidence type="ECO:0000256" key="6">
    <source>
        <dbReference type="RuleBase" id="RU362079"/>
    </source>
</evidence>
<dbReference type="Proteomes" id="UP001275315">
    <property type="component" value="Unassembled WGS sequence"/>
</dbReference>
<dbReference type="InterPro" id="IPR043133">
    <property type="entry name" value="GTP-CH-I_C/QueF"/>
</dbReference>
<dbReference type="SUPFAM" id="SSF55620">
    <property type="entry name" value="Tetrahydrobiopterin biosynthesis enzymes-like"/>
    <property type="match status" value="1"/>
</dbReference>
<comment type="catalytic activity">
    <reaction evidence="1 6">
        <text>7,8-dihydroneopterin = 6-hydroxymethyl-7,8-dihydropterin + glycolaldehyde</text>
        <dbReference type="Rhea" id="RHEA:10540"/>
        <dbReference type="ChEBI" id="CHEBI:17001"/>
        <dbReference type="ChEBI" id="CHEBI:17071"/>
        <dbReference type="ChEBI" id="CHEBI:44841"/>
        <dbReference type="EC" id="4.1.2.25"/>
    </reaction>
</comment>
<dbReference type="PANTHER" id="PTHR42844">
    <property type="entry name" value="DIHYDRONEOPTERIN ALDOLASE 1-RELATED"/>
    <property type="match status" value="1"/>
</dbReference>
<proteinExistence type="inferred from homology"/>
<gene>
    <name evidence="8" type="primary">folB</name>
    <name evidence="8" type="ORF">RWD45_17370</name>
</gene>
<keyword evidence="9" id="KW-1185">Reference proteome</keyword>
<evidence type="ECO:0000256" key="4">
    <source>
        <dbReference type="ARBA" id="ARBA00022909"/>
    </source>
</evidence>
<evidence type="ECO:0000313" key="9">
    <source>
        <dbReference type="Proteomes" id="UP001275315"/>
    </source>
</evidence>
<evidence type="ECO:0000256" key="3">
    <source>
        <dbReference type="ARBA" id="ARBA00005708"/>
    </source>
</evidence>
<evidence type="ECO:0000259" key="7">
    <source>
        <dbReference type="SMART" id="SM00905"/>
    </source>
</evidence>
<feature type="domain" description="Dihydroneopterin aldolase/epimerase" evidence="7">
    <location>
        <begin position="4"/>
        <end position="117"/>
    </location>
</feature>
<evidence type="ECO:0000256" key="5">
    <source>
        <dbReference type="ARBA" id="ARBA00023239"/>
    </source>
</evidence>
<dbReference type="PANTHER" id="PTHR42844:SF1">
    <property type="entry name" value="DIHYDRONEOPTERIN ALDOLASE 1-RELATED"/>
    <property type="match status" value="1"/>
</dbReference>
<dbReference type="InterPro" id="IPR006156">
    <property type="entry name" value="Dihydroneopterin_aldolase"/>
</dbReference>
<dbReference type="EMBL" id="JAWDIQ010000003">
    <property type="protein sequence ID" value="MDY0410020.1"/>
    <property type="molecule type" value="Genomic_DNA"/>
</dbReference>
<name>A0ABU5CX52_9BACI</name>
<dbReference type="RefSeq" id="WP_320380881.1">
    <property type="nucleotide sequence ID" value="NZ_JAWDIQ010000003.1"/>
</dbReference>